<dbReference type="PROSITE" id="PS51782">
    <property type="entry name" value="LYSM"/>
    <property type="match status" value="1"/>
</dbReference>
<feature type="domain" description="LysM" evidence="2">
    <location>
        <begin position="59"/>
        <end position="109"/>
    </location>
</feature>
<dbReference type="PANTHER" id="PTHR34700:SF4">
    <property type="entry name" value="PHAGE-LIKE ELEMENT PBSX PROTEIN XKDP"/>
    <property type="match status" value="1"/>
</dbReference>
<name>A0A7H0H5P7_9ACTN</name>
<evidence type="ECO:0000313" key="3">
    <source>
        <dbReference type="EMBL" id="QNP55863.1"/>
    </source>
</evidence>
<feature type="compositionally biased region" description="Low complexity" evidence="1">
    <location>
        <begin position="227"/>
        <end position="265"/>
    </location>
</feature>
<dbReference type="Pfam" id="PF01476">
    <property type="entry name" value="LysM"/>
    <property type="match status" value="2"/>
</dbReference>
<reference evidence="3 4" key="1">
    <citation type="submission" date="2020-08" db="EMBL/GenBank/DDBJ databases">
        <title>Genome sequence of Tessaracoccus defluvii JCM 17540T.</title>
        <authorList>
            <person name="Hyun D.-W."/>
            <person name="Bae J.-W."/>
        </authorList>
    </citation>
    <scope>NUCLEOTIDE SEQUENCE [LARGE SCALE GENOMIC DNA]</scope>
    <source>
        <strain evidence="3 4">JCM 17540</strain>
    </source>
</reference>
<feature type="compositionally biased region" description="Pro residues" evidence="1">
    <location>
        <begin position="211"/>
        <end position="226"/>
    </location>
</feature>
<dbReference type="InterPro" id="IPR052196">
    <property type="entry name" value="Bact_Kbp"/>
</dbReference>
<dbReference type="SUPFAM" id="SSF54106">
    <property type="entry name" value="LysM domain"/>
    <property type="match status" value="1"/>
</dbReference>
<proteinExistence type="predicted"/>
<dbReference type="PANTHER" id="PTHR34700">
    <property type="entry name" value="POTASSIUM BINDING PROTEIN KBP"/>
    <property type="match status" value="1"/>
</dbReference>
<dbReference type="KEGG" id="tdf:H9L22_17435"/>
<dbReference type="RefSeq" id="WP_187720987.1">
    <property type="nucleotide sequence ID" value="NZ_BAABBL010000021.1"/>
</dbReference>
<dbReference type="InterPro" id="IPR036779">
    <property type="entry name" value="LysM_dom_sf"/>
</dbReference>
<evidence type="ECO:0000256" key="1">
    <source>
        <dbReference type="SAM" id="MobiDB-lite"/>
    </source>
</evidence>
<sequence length="983" mass="103947">MTQTLHLVGEPEADRILTEHPFALLTGMLLDQQVPMEVAFDGPRKIVERLGSIDPERIVTHTVKRGETLWSIAENHLGSGNRYPEILKLNNDLLRGKPKFLRPGWVLTLPAAAQADAGQATAKSDRAHSRYTVVKGDTLSEIAQQHLDDAEAWPRIFEASRGIPQPDGRRLTDPDLILPGWHLLIPSAAEATPELPTSPEPERVETTSATSPPPDASAPPATPAPTPVAETSPATGGAVPIPVAPSSAPAAPSPSASATVASDVSNDNNRVSEASDRDAEALAPWVLAGLTGAGGVLAAGLLAALRQRRRAQFRARRPGRTIQAPPPELVPVEKTVMTEGQAATPSLLAIDQALRLLAVSGEDRVAPPQLLAVQLLPGEVAVQLVEPITLAHPWRPDPADGRRWLLAAGSHEQAATARSAYPQLVSVGLDDDGATWLVNLEQLGTISLTGDPTYAADFARYLAAEIAVNPWARQVQLDCIGIAPEAVPIDPARIRHHRLEDPVPLDAAIAAAAATIDKCATHDVTAAAGRADDLGGGVWESWLVLVNGALSSSPLDRLLALVEDHPARNGTAVVMVADTEPVRGLGVRLTGQGRVLIPSLGLDLIANGLTPAEAEGCARLLAHAELLSDVEIPPDGDDGWREYCDAAGAIRDELVLPRQTDPVSEPGATVIPAPDAEVLDVAATTADDLQQLAPHVPDKVRAAVERSDPDLDADLAAWAAGTRPHLRLLGPIQARTGTTGTPTVVAKRKAFYTELLAFLVLHPQGVSIDQVVDAFGTDATQMRVHLSKLRSWLGVDPITGGNYLPDATKSPAGIARGMGVYQLVGVLADIDLFRRLRSRGQARGPEGLSDLQAALGLVTGEPFTGQRGRGWAWLADGVRIDQHMVCAVVDVAHTVTIAALHTGDLALARRTTETALVAAPYEDTPRLDLAAVLAAEGDRQAAERMLQEDVSNRADDGDAPDDLPERTAELVASALWLKKGRVA</sequence>
<dbReference type="SMART" id="SM00257">
    <property type="entry name" value="LysM"/>
    <property type="match status" value="2"/>
</dbReference>
<protein>
    <submittedName>
        <fullName evidence="3">LysM peptidoglycan-binding domain-containing protein</fullName>
    </submittedName>
</protein>
<dbReference type="AlphaFoldDB" id="A0A7H0H5P7"/>
<dbReference type="EMBL" id="CP060789">
    <property type="protein sequence ID" value="QNP55863.1"/>
    <property type="molecule type" value="Genomic_DNA"/>
</dbReference>
<evidence type="ECO:0000313" key="4">
    <source>
        <dbReference type="Proteomes" id="UP000516117"/>
    </source>
</evidence>
<dbReference type="Gene3D" id="3.10.350.10">
    <property type="entry name" value="LysM domain"/>
    <property type="match status" value="2"/>
</dbReference>
<gene>
    <name evidence="3" type="ORF">H9L22_17435</name>
</gene>
<dbReference type="Proteomes" id="UP000516117">
    <property type="component" value="Chromosome"/>
</dbReference>
<accession>A0A7H0H5P7</accession>
<keyword evidence="4" id="KW-1185">Reference proteome</keyword>
<organism evidence="3 4">
    <name type="scientific">Tessaracoccus defluvii</name>
    <dbReference type="NCBI Taxonomy" id="1285901"/>
    <lineage>
        <taxon>Bacteria</taxon>
        <taxon>Bacillati</taxon>
        <taxon>Actinomycetota</taxon>
        <taxon>Actinomycetes</taxon>
        <taxon>Propionibacteriales</taxon>
        <taxon>Propionibacteriaceae</taxon>
        <taxon>Tessaracoccus</taxon>
    </lineage>
</organism>
<dbReference type="CDD" id="cd00118">
    <property type="entry name" value="LysM"/>
    <property type="match status" value="2"/>
</dbReference>
<dbReference type="InterPro" id="IPR018392">
    <property type="entry name" value="LysM"/>
</dbReference>
<feature type="region of interest" description="Disordered" evidence="1">
    <location>
        <begin position="192"/>
        <end position="278"/>
    </location>
</feature>
<evidence type="ECO:0000259" key="2">
    <source>
        <dbReference type="PROSITE" id="PS51782"/>
    </source>
</evidence>